<dbReference type="EMBL" id="JBHSPH010000003">
    <property type="protein sequence ID" value="MFC5862923.1"/>
    <property type="molecule type" value="Genomic_DNA"/>
</dbReference>
<feature type="transmembrane region" description="Helical" evidence="9">
    <location>
        <begin position="110"/>
        <end position="129"/>
    </location>
</feature>
<keyword evidence="8" id="KW-0012">Acyltransferase</keyword>
<dbReference type="Proteomes" id="UP001596091">
    <property type="component" value="Unassembled WGS sequence"/>
</dbReference>
<evidence type="ECO:0000313" key="12">
    <source>
        <dbReference type="Proteomes" id="UP001596091"/>
    </source>
</evidence>
<keyword evidence="12" id="KW-1185">Reference proteome</keyword>
<dbReference type="PANTHER" id="PTHR38686">
    <property type="entry name" value="APOLIPOPROTEIN N-ACYLTRANSFERASE"/>
    <property type="match status" value="1"/>
</dbReference>
<feature type="transmembrane region" description="Helical" evidence="9">
    <location>
        <begin position="192"/>
        <end position="212"/>
    </location>
</feature>
<evidence type="ECO:0000256" key="5">
    <source>
        <dbReference type="ARBA" id="ARBA00022692"/>
    </source>
</evidence>
<evidence type="ECO:0000256" key="6">
    <source>
        <dbReference type="ARBA" id="ARBA00022989"/>
    </source>
</evidence>
<keyword evidence="5 9" id="KW-0812">Transmembrane</keyword>
<name>A0ABW1EFP2_9BACT</name>
<keyword evidence="7 9" id="KW-0472">Membrane</keyword>
<dbReference type="Gene3D" id="3.60.110.10">
    <property type="entry name" value="Carbon-nitrogen hydrolase"/>
    <property type="match status" value="1"/>
</dbReference>
<comment type="similarity">
    <text evidence="2">Belongs to the CN hydrolase family. Apolipoprotein N-acyltransferase subfamily.</text>
</comment>
<evidence type="ECO:0000256" key="9">
    <source>
        <dbReference type="SAM" id="Phobius"/>
    </source>
</evidence>
<proteinExistence type="inferred from homology"/>
<evidence type="ECO:0000256" key="3">
    <source>
        <dbReference type="ARBA" id="ARBA00022475"/>
    </source>
</evidence>
<dbReference type="InterPro" id="IPR003010">
    <property type="entry name" value="C-N_Hydrolase"/>
</dbReference>
<dbReference type="InterPro" id="IPR004563">
    <property type="entry name" value="Apolipo_AcylTrfase"/>
</dbReference>
<feature type="transmembrane region" description="Helical" evidence="9">
    <location>
        <begin position="149"/>
        <end position="171"/>
    </location>
</feature>
<organism evidence="11 12">
    <name type="scientific">Acidicapsa dinghuensis</name>
    <dbReference type="NCBI Taxonomy" id="2218256"/>
    <lineage>
        <taxon>Bacteria</taxon>
        <taxon>Pseudomonadati</taxon>
        <taxon>Acidobacteriota</taxon>
        <taxon>Terriglobia</taxon>
        <taxon>Terriglobales</taxon>
        <taxon>Acidobacteriaceae</taxon>
        <taxon>Acidicapsa</taxon>
    </lineage>
</organism>
<dbReference type="PANTHER" id="PTHR38686:SF1">
    <property type="entry name" value="APOLIPOPROTEIN N-ACYLTRANSFERASE"/>
    <property type="match status" value="1"/>
</dbReference>
<evidence type="ECO:0000259" key="10">
    <source>
        <dbReference type="PROSITE" id="PS50263"/>
    </source>
</evidence>
<keyword evidence="6 9" id="KW-1133">Transmembrane helix</keyword>
<feature type="domain" description="CN hydrolase" evidence="10">
    <location>
        <begin position="220"/>
        <end position="444"/>
    </location>
</feature>
<dbReference type="PROSITE" id="PS50263">
    <property type="entry name" value="CN_HYDROLASE"/>
    <property type="match status" value="1"/>
</dbReference>
<accession>A0ABW1EFP2</accession>
<dbReference type="GO" id="GO:0016787">
    <property type="term" value="F:hydrolase activity"/>
    <property type="evidence" value="ECO:0007669"/>
    <property type="project" value="UniProtKB-KW"/>
</dbReference>
<evidence type="ECO:0000256" key="4">
    <source>
        <dbReference type="ARBA" id="ARBA00022679"/>
    </source>
</evidence>
<protein>
    <submittedName>
        <fullName evidence="11">Nitrilase-related carbon-nitrogen hydrolase</fullName>
    </submittedName>
</protein>
<evidence type="ECO:0000313" key="11">
    <source>
        <dbReference type="EMBL" id="MFC5862923.1"/>
    </source>
</evidence>
<dbReference type="InterPro" id="IPR045378">
    <property type="entry name" value="LNT_N"/>
</dbReference>
<keyword evidence="4" id="KW-0808">Transferase</keyword>
<evidence type="ECO:0000256" key="1">
    <source>
        <dbReference type="ARBA" id="ARBA00004651"/>
    </source>
</evidence>
<gene>
    <name evidence="11" type="ORF">ACFPT7_11520</name>
</gene>
<reference evidence="12" key="1">
    <citation type="journal article" date="2019" name="Int. J. Syst. Evol. Microbiol.">
        <title>The Global Catalogue of Microorganisms (GCM) 10K type strain sequencing project: providing services to taxonomists for standard genome sequencing and annotation.</title>
        <authorList>
            <consortium name="The Broad Institute Genomics Platform"/>
            <consortium name="The Broad Institute Genome Sequencing Center for Infectious Disease"/>
            <person name="Wu L."/>
            <person name="Ma J."/>
        </authorList>
    </citation>
    <scope>NUCLEOTIDE SEQUENCE [LARGE SCALE GENOMIC DNA]</scope>
    <source>
        <strain evidence="12">JCM 4087</strain>
    </source>
</reference>
<evidence type="ECO:0000256" key="2">
    <source>
        <dbReference type="ARBA" id="ARBA00010065"/>
    </source>
</evidence>
<evidence type="ECO:0000256" key="7">
    <source>
        <dbReference type="ARBA" id="ARBA00023136"/>
    </source>
</evidence>
<dbReference type="SUPFAM" id="SSF56317">
    <property type="entry name" value="Carbon-nitrogen hydrolase"/>
    <property type="match status" value="1"/>
</dbReference>
<sequence>MAPAAKPRNLASAILTIAISAVLIWFGNGLAPWWPLMWLAPLPILIFAESNTSIRSAQVAFYSLLLGSMNMSHYFQILQSPGYVWFIVFASVGLVWTFATLLFRALLLRGAAWSAVFAFPSTWVTFEYVRNLYTPHGTAGSLAYTQLQFLPFLQLASITGPWGLSFFILLLPSALAIAWHLRIQSPRQAWRVLEISLGVIALILIFGFIRLAQPQPGKSVTVGLIASDLDQNLHAPTGPATERLFHDYSIYAKQLAAQGAKAIVIPEKTGTITDPNNAPSDAVLQSVADSTETIIITGVVHKASPVQYNEARIYQPHKPVLLYDKHDMLPPFESIFTPGTTITTIHTPQATWGVAICKDMDFTQPSRDYGNAGVGLLFDPGWDFNIDRGWHGHIAIMRGVENGFSIAHSAKNGYLTVTDDRGRILAETRSDSSAFTTLLATVPEGHDPTLYLRFGDWFAWLSIALFLGVLLHYCMVRNRTQQAF</sequence>
<evidence type="ECO:0000256" key="8">
    <source>
        <dbReference type="ARBA" id="ARBA00023315"/>
    </source>
</evidence>
<keyword evidence="3" id="KW-1003">Cell membrane</keyword>
<dbReference type="Pfam" id="PF20154">
    <property type="entry name" value="LNT_N"/>
    <property type="match status" value="1"/>
</dbReference>
<comment type="subcellular location">
    <subcellularLocation>
        <location evidence="1">Cell membrane</location>
        <topology evidence="1">Multi-pass membrane protein</topology>
    </subcellularLocation>
</comment>
<dbReference type="Pfam" id="PF00795">
    <property type="entry name" value="CN_hydrolase"/>
    <property type="match status" value="1"/>
</dbReference>
<feature type="transmembrane region" description="Helical" evidence="9">
    <location>
        <begin position="9"/>
        <end position="26"/>
    </location>
</feature>
<feature type="transmembrane region" description="Helical" evidence="9">
    <location>
        <begin position="83"/>
        <end position="103"/>
    </location>
</feature>
<keyword evidence="11" id="KW-0378">Hydrolase</keyword>
<comment type="caution">
    <text evidence="11">The sequence shown here is derived from an EMBL/GenBank/DDBJ whole genome shotgun (WGS) entry which is preliminary data.</text>
</comment>
<feature type="transmembrane region" description="Helical" evidence="9">
    <location>
        <begin position="457"/>
        <end position="476"/>
    </location>
</feature>
<dbReference type="InterPro" id="IPR036526">
    <property type="entry name" value="C-N_Hydrolase_sf"/>
</dbReference>
<dbReference type="RefSeq" id="WP_263339070.1">
    <property type="nucleotide sequence ID" value="NZ_JAGSYH010000005.1"/>
</dbReference>